<feature type="transmembrane region" description="Helical" evidence="1">
    <location>
        <begin position="57"/>
        <end position="79"/>
    </location>
</feature>
<proteinExistence type="predicted"/>
<dbReference type="Proteomes" id="UP000646579">
    <property type="component" value="Unassembled WGS sequence"/>
</dbReference>
<evidence type="ECO:0000313" key="3">
    <source>
        <dbReference type="EMBL" id="GHA35521.1"/>
    </source>
</evidence>
<feature type="transmembrane region" description="Helical" evidence="1">
    <location>
        <begin position="363"/>
        <end position="386"/>
    </location>
</feature>
<evidence type="ECO:0000313" key="4">
    <source>
        <dbReference type="Proteomes" id="UP000646579"/>
    </source>
</evidence>
<evidence type="ECO:0000256" key="1">
    <source>
        <dbReference type="SAM" id="Phobius"/>
    </source>
</evidence>
<sequence length="508" mass="53753">MDAILQGFYVLSDPFVLGFLTTGVVLGLLIGAIPGLNDNITFAVFIPFVFGMEASHALALMVGVYCSTSVGGAIPAIMLKVPGTASSLLTSIDGNAMTRQGKAPQALSVAITSSVVGGLTSSVVLIFFAPLLAAFALRFGPAENVALGILGLASVVGMMSGSIFKGLIAAAFGLLISSVGYHYGQDRLTFDNFYFYDGVPLVPLLVGLFGITAVLELVEEDVAERLRGNEPGQRQKDVRAVILDSKMVKRLWPTWLRSSAIGNIIGVIPGAGALMAIYISYDQARRHHETKYQNDPDEPKFGEGAVEGVAAPEAANNAVVASSMVPLLSLGIPGNSVSALFIAAMQIKGLAAGPLLFQRNIDIVWMIILAFFAANLMMGPIAYITVRWLISLIYALPRSVLATAVALLCLTGAYAVESTMFGVWVALVFGIVGYGFRKAGVPIAPVILAVILGERIESSLYNALQLSGGNWFTFIDPLGHPISLLLLVVSAGFLASPLIKRWRTSRAR</sequence>
<organism evidence="3 4">
    <name type="scientific">Devosia pacifica</name>
    <dbReference type="NCBI Taxonomy" id="1335967"/>
    <lineage>
        <taxon>Bacteria</taxon>
        <taxon>Pseudomonadati</taxon>
        <taxon>Pseudomonadota</taxon>
        <taxon>Alphaproteobacteria</taxon>
        <taxon>Hyphomicrobiales</taxon>
        <taxon>Devosiaceae</taxon>
        <taxon>Devosia</taxon>
    </lineage>
</organism>
<feature type="transmembrane region" description="Helical" evidence="1">
    <location>
        <begin position="144"/>
        <end position="161"/>
    </location>
</feature>
<feature type="transmembrane region" description="Helical" evidence="1">
    <location>
        <begin position="115"/>
        <end position="137"/>
    </location>
</feature>
<accession>A0A918SD87</accession>
<reference evidence="3" key="2">
    <citation type="submission" date="2020-09" db="EMBL/GenBank/DDBJ databases">
        <authorList>
            <person name="Sun Q."/>
            <person name="Kim S."/>
        </authorList>
    </citation>
    <scope>NUCLEOTIDE SEQUENCE</scope>
    <source>
        <strain evidence="3">KCTC 32437</strain>
    </source>
</reference>
<feature type="domain" description="DUF112" evidence="2">
    <location>
        <begin position="17"/>
        <end position="448"/>
    </location>
</feature>
<gene>
    <name evidence="3" type="ORF">GCM10007989_34350</name>
</gene>
<feature type="transmembrane region" description="Helical" evidence="1">
    <location>
        <begin position="260"/>
        <end position="281"/>
    </location>
</feature>
<dbReference type="PANTHER" id="PTHR35342">
    <property type="entry name" value="TRICARBOXYLIC TRANSPORT PROTEIN"/>
    <property type="match status" value="1"/>
</dbReference>
<feature type="transmembrane region" description="Helical" evidence="1">
    <location>
        <begin position="193"/>
        <end position="215"/>
    </location>
</feature>
<protein>
    <recommendedName>
        <fullName evidence="2">DUF112 domain-containing protein</fullName>
    </recommendedName>
</protein>
<dbReference type="EMBL" id="BMZE01000004">
    <property type="protein sequence ID" value="GHA35521.1"/>
    <property type="molecule type" value="Genomic_DNA"/>
</dbReference>
<keyword evidence="1" id="KW-0472">Membrane</keyword>
<keyword evidence="1" id="KW-0812">Transmembrane</keyword>
<feature type="transmembrane region" description="Helical" evidence="1">
    <location>
        <begin position="481"/>
        <end position="499"/>
    </location>
</feature>
<evidence type="ECO:0000259" key="2">
    <source>
        <dbReference type="Pfam" id="PF01970"/>
    </source>
</evidence>
<keyword evidence="1" id="KW-1133">Transmembrane helix</keyword>
<dbReference type="Pfam" id="PF01970">
    <property type="entry name" value="TctA"/>
    <property type="match status" value="1"/>
</dbReference>
<dbReference type="AlphaFoldDB" id="A0A918SD87"/>
<comment type="caution">
    <text evidence="3">The sequence shown here is derived from an EMBL/GenBank/DDBJ whole genome shotgun (WGS) entry which is preliminary data.</text>
</comment>
<dbReference type="PANTHER" id="PTHR35342:SF5">
    <property type="entry name" value="TRICARBOXYLIC TRANSPORT PROTEIN"/>
    <property type="match status" value="1"/>
</dbReference>
<dbReference type="InterPro" id="IPR002823">
    <property type="entry name" value="DUF112_TM"/>
</dbReference>
<feature type="transmembrane region" description="Helical" evidence="1">
    <location>
        <begin position="167"/>
        <end position="184"/>
    </location>
</feature>
<name>A0A918SD87_9HYPH</name>
<feature type="transmembrane region" description="Helical" evidence="1">
    <location>
        <begin position="15"/>
        <end position="36"/>
    </location>
</feature>
<dbReference type="RefSeq" id="WP_189427023.1">
    <property type="nucleotide sequence ID" value="NZ_BMZE01000004.1"/>
</dbReference>
<keyword evidence="4" id="KW-1185">Reference proteome</keyword>
<reference evidence="3" key="1">
    <citation type="journal article" date="2014" name="Int. J. Syst. Evol. Microbiol.">
        <title>Complete genome sequence of Corynebacterium casei LMG S-19264T (=DSM 44701T), isolated from a smear-ripened cheese.</title>
        <authorList>
            <consortium name="US DOE Joint Genome Institute (JGI-PGF)"/>
            <person name="Walter F."/>
            <person name="Albersmeier A."/>
            <person name="Kalinowski J."/>
            <person name="Ruckert C."/>
        </authorList>
    </citation>
    <scope>NUCLEOTIDE SEQUENCE</scope>
    <source>
        <strain evidence="3">KCTC 32437</strain>
    </source>
</reference>